<keyword evidence="3" id="KW-1185">Reference proteome</keyword>
<proteinExistence type="predicted"/>
<feature type="transmembrane region" description="Helical" evidence="1">
    <location>
        <begin position="31"/>
        <end position="49"/>
    </location>
</feature>
<evidence type="ECO:0008006" key="4">
    <source>
        <dbReference type="Google" id="ProtNLM"/>
    </source>
</evidence>
<feature type="transmembrane region" description="Helical" evidence="1">
    <location>
        <begin position="55"/>
        <end position="75"/>
    </location>
</feature>
<sequence length="82" mass="8786">MTDRISADRVLTGADRSRADNAAGEREGYRALSYVIAGPLAYGGLGWVGDHFLGTQFLLPLGLVLGLGLSVYMIVKRYGAVR</sequence>
<keyword evidence="1" id="KW-0472">Membrane</keyword>
<keyword evidence="1" id="KW-1133">Transmembrane helix</keyword>
<dbReference type="AlphaFoldDB" id="A0A367YZA1"/>
<evidence type="ECO:0000256" key="1">
    <source>
        <dbReference type="SAM" id="Phobius"/>
    </source>
</evidence>
<keyword evidence="1" id="KW-0812">Transmembrane</keyword>
<evidence type="ECO:0000313" key="2">
    <source>
        <dbReference type="EMBL" id="RCK71037.1"/>
    </source>
</evidence>
<gene>
    <name evidence="2" type="ORF">DT076_00720</name>
</gene>
<evidence type="ECO:0000313" key="3">
    <source>
        <dbReference type="Proteomes" id="UP000252770"/>
    </source>
</evidence>
<dbReference type="RefSeq" id="WP_114124740.1">
    <property type="nucleotide sequence ID" value="NZ_QOUI01000001.1"/>
</dbReference>
<organism evidence="2 3">
    <name type="scientific">Desertihabitans brevis</name>
    <dbReference type="NCBI Taxonomy" id="2268447"/>
    <lineage>
        <taxon>Bacteria</taxon>
        <taxon>Bacillati</taxon>
        <taxon>Actinomycetota</taxon>
        <taxon>Actinomycetes</taxon>
        <taxon>Propionibacteriales</taxon>
        <taxon>Propionibacteriaceae</taxon>
        <taxon>Desertihabitans</taxon>
    </lineage>
</organism>
<dbReference type="Proteomes" id="UP000252770">
    <property type="component" value="Unassembled WGS sequence"/>
</dbReference>
<comment type="caution">
    <text evidence="2">The sequence shown here is derived from an EMBL/GenBank/DDBJ whole genome shotgun (WGS) entry which is preliminary data.</text>
</comment>
<name>A0A367YZA1_9ACTN</name>
<dbReference type="EMBL" id="QOUI01000001">
    <property type="protein sequence ID" value="RCK71037.1"/>
    <property type="molecule type" value="Genomic_DNA"/>
</dbReference>
<reference evidence="2 3" key="1">
    <citation type="submission" date="2018-07" db="EMBL/GenBank/DDBJ databases">
        <title>Desertimonas flava gen. nov. sp. nov.</title>
        <authorList>
            <person name="Liu S."/>
        </authorList>
    </citation>
    <scope>NUCLEOTIDE SEQUENCE [LARGE SCALE GENOMIC DNA]</scope>
    <source>
        <strain evidence="2 3">16Sb5-5</strain>
    </source>
</reference>
<protein>
    <recommendedName>
        <fullName evidence="4">AtpZ/AtpI family protein</fullName>
    </recommendedName>
</protein>
<accession>A0A367YZA1</accession>